<protein>
    <submittedName>
        <fullName evidence="1">Uncharacterized protein</fullName>
    </submittedName>
</protein>
<evidence type="ECO:0000313" key="1">
    <source>
        <dbReference type="EMBL" id="AAK46849.1"/>
    </source>
</evidence>
<sequence length="49" mass="4930">MVRQPTTPLAAALGQGMSSSLATLLEVGATVTRCEVRPGQFAGKGTGLV</sequence>
<name>Q8VJI0_MYCTO</name>
<dbReference type="EMBL" id="AE000516">
    <property type="protein sequence ID" value="AAK46849.1"/>
    <property type="molecule type" value="Genomic_DNA"/>
</dbReference>
<accession>Q8VJI0</accession>
<organism evidence="1 2">
    <name type="scientific">Mycobacterium tuberculosis (strain CDC 1551 / Oshkosh)</name>
    <dbReference type="NCBI Taxonomy" id="83331"/>
    <lineage>
        <taxon>Bacteria</taxon>
        <taxon>Bacillati</taxon>
        <taxon>Actinomycetota</taxon>
        <taxon>Actinomycetes</taxon>
        <taxon>Mycobacteriales</taxon>
        <taxon>Mycobacteriaceae</taxon>
        <taxon>Mycobacterium</taxon>
        <taxon>Mycobacterium tuberculosis complex</taxon>
    </lineage>
</organism>
<reference evidence="1 2" key="1">
    <citation type="journal article" date="2002" name="J. Bacteriol.">
        <title>Whole-genome comparison of Mycobacterium tuberculosis clinical and laboratory strains.</title>
        <authorList>
            <person name="Fleischmann R.D."/>
            <person name="Alland D."/>
            <person name="Eisen J.A."/>
            <person name="Carpenter L."/>
            <person name="White O."/>
            <person name="Peterson J."/>
            <person name="DeBoy R."/>
            <person name="Dodson R."/>
            <person name="Gwinn M."/>
            <person name="Haft D."/>
            <person name="Hickey E."/>
            <person name="Kolonay J.F."/>
            <person name="Nelson W.C."/>
            <person name="Umayam L.A."/>
            <person name="Ermolaeva M."/>
            <person name="Salzberg S.L."/>
            <person name="Delcher A."/>
            <person name="Utterback T."/>
            <person name="Weidman J."/>
            <person name="Khouri H."/>
            <person name="Gill J."/>
            <person name="Mikula A."/>
            <person name="Bishai W."/>
            <person name="Jacobs Jr W.R.Jr."/>
            <person name="Venter J.C."/>
            <person name="Fraser C.M."/>
        </authorList>
    </citation>
    <scope>NUCLEOTIDE SEQUENCE [LARGE SCALE GENOMIC DNA]</scope>
    <source>
        <strain evidence="2">CDC 1551 / Oshkosh</strain>
    </source>
</reference>
<gene>
    <name evidence="1" type="ordered locus">MT2547.2</name>
</gene>
<evidence type="ECO:0000313" key="2">
    <source>
        <dbReference type="Proteomes" id="UP000001020"/>
    </source>
</evidence>
<dbReference type="AlphaFoldDB" id="Q8VJI0"/>
<proteinExistence type="predicted"/>
<dbReference type="Proteomes" id="UP000001020">
    <property type="component" value="Chromosome"/>
</dbReference>
<dbReference type="HOGENOM" id="CLU_3137990_0_0_11"/>
<keyword evidence="2" id="KW-1185">Reference proteome</keyword>
<dbReference type="KEGG" id="mtc:MT2547.2"/>